<dbReference type="SUPFAM" id="SSF52540">
    <property type="entry name" value="P-loop containing nucleoside triphosphate hydrolases"/>
    <property type="match status" value="1"/>
</dbReference>
<keyword evidence="1" id="KW-0812">Transmembrane</keyword>
<keyword evidence="1" id="KW-0472">Membrane</keyword>
<dbReference type="AlphaFoldDB" id="A0A6C0EJV4"/>
<dbReference type="Pfam" id="PF00004">
    <property type="entry name" value="AAA"/>
    <property type="match status" value="1"/>
</dbReference>
<feature type="domain" description="ATPase AAA-type core" evidence="2">
    <location>
        <begin position="278"/>
        <end position="419"/>
    </location>
</feature>
<accession>A0A6C0EJV4</accession>
<reference evidence="3" key="1">
    <citation type="journal article" date="2020" name="Nature">
        <title>Giant virus diversity and host interactions through global metagenomics.</title>
        <authorList>
            <person name="Schulz F."/>
            <person name="Roux S."/>
            <person name="Paez-Espino D."/>
            <person name="Jungbluth S."/>
            <person name="Walsh D.A."/>
            <person name="Denef V.J."/>
            <person name="McMahon K.D."/>
            <person name="Konstantinidis K.T."/>
            <person name="Eloe-Fadrosh E.A."/>
            <person name="Kyrpides N.C."/>
            <person name="Woyke T."/>
        </authorList>
    </citation>
    <scope>NUCLEOTIDE SEQUENCE</scope>
    <source>
        <strain evidence="3">GVMAG-M-3300005589-24</strain>
    </source>
</reference>
<dbReference type="InterPro" id="IPR003959">
    <property type="entry name" value="ATPase_AAA_core"/>
</dbReference>
<dbReference type="EMBL" id="MN738876">
    <property type="protein sequence ID" value="QHT29327.1"/>
    <property type="molecule type" value="Genomic_DNA"/>
</dbReference>
<dbReference type="GO" id="GO:0005524">
    <property type="term" value="F:ATP binding"/>
    <property type="evidence" value="ECO:0007669"/>
    <property type="project" value="InterPro"/>
</dbReference>
<protein>
    <recommendedName>
        <fullName evidence="2">ATPase AAA-type core domain-containing protein</fullName>
    </recommendedName>
</protein>
<evidence type="ECO:0000313" key="3">
    <source>
        <dbReference type="EMBL" id="QHT29327.1"/>
    </source>
</evidence>
<dbReference type="PANTHER" id="PTHR23070">
    <property type="entry name" value="BCS1 AAA-TYPE ATPASE"/>
    <property type="match status" value="1"/>
</dbReference>
<proteinExistence type="predicted"/>
<keyword evidence="1" id="KW-1133">Transmembrane helix</keyword>
<dbReference type="Gene3D" id="3.40.50.300">
    <property type="entry name" value="P-loop containing nucleotide triphosphate hydrolases"/>
    <property type="match status" value="1"/>
</dbReference>
<evidence type="ECO:0000259" key="2">
    <source>
        <dbReference type="Pfam" id="PF00004"/>
    </source>
</evidence>
<organism evidence="3">
    <name type="scientific">viral metagenome</name>
    <dbReference type="NCBI Taxonomy" id="1070528"/>
    <lineage>
        <taxon>unclassified sequences</taxon>
        <taxon>metagenomes</taxon>
        <taxon>organismal metagenomes</taxon>
    </lineage>
</organism>
<evidence type="ECO:0000256" key="1">
    <source>
        <dbReference type="SAM" id="Phobius"/>
    </source>
</evidence>
<feature type="transmembrane region" description="Helical" evidence="1">
    <location>
        <begin position="52"/>
        <end position="68"/>
    </location>
</feature>
<dbReference type="InterPro" id="IPR050747">
    <property type="entry name" value="Mitochondrial_chaperone_BCS1"/>
</dbReference>
<sequence>MDNFNSNMIGNLVANIVVDKFRLNPNYMMGISLLVSSMFLSRHILLSYVSEGGVYLLPLIIPLVFWQYRSHKEIVETKGYNQLRLYNNMETRTMSFMMAKHPEFYSKNYNVEYANPKYACIHYDYLPDANEKVRFNDTKFGVKGYVTFETVETSDNSSEKEKKRYHKCMVIAIEKGSKIRVQEYFESLQKYQTETRESNNEMILRYVKVLAPVKKEEKCTNHCVEIYSGKRKNDTERYQKWFGTFFSSQKKRLWTLLSNVHYHPERFHQFGQGARCNLLLHGPPGTGKSSFVHRLALSLGRHIVSVDISAFCNNRPLIYQVVQRPSILGQTLPTDEYILLLEEFDITIDFLKKKKEQLSTPIRADDGKEKSGITPLCYKTERDFEIEDLLEILQGCVPLDGSIIIATTNKYEEIKKACPALFRPGRLTPVEFGYLDWESLQELSNHYFKQKLSFGPINDIKIPSSEIIELAMESTFKGEKGFAHFSSNLQSKLRMV</sequence>
<dbReference type="GO" id="GO:0016887">
    <property type="term" value="F:ATP hydrolysis activity"/>
    <property type="evidence" value="ECO:0007669"/>
    <property type="project" value="InterPro"/>
</dbReference>
<name>A0A6C0EJV4_9ZZZZ</name>
<dbReference type="InterPro" id="IPR027417">
    <property type="entry name" value="P-loop_NTPase"/>
</dbReference>